<protein>
    <recommendedName>
        <fullName evidence="1">TraC-like domain-containing protein</fullName>
    </recommendedName>
</protein>
<comment type="caution">
    <text evidence="2">The sequence shown here is derived from an EMBL/GenBank/DDBJ whole genome shotgun (WGS) entry which is preliminary data.</text>
</comment>
<dbReference type="Pfam" id="PF26593">
    <property type="entry name" value="TraC-like"/>
    <property type="match status" value="1"/>
</dbReference>
<evidence type="ECO:0000313" key="2">
    <source>
        <dbReference type="EMBL" id="GAI91458.1"/>
    </source>
</evidence>
<gene>
    <name evidence="2" type="ORF">S12H4_34513</name>
</gene>
<feature type="non-terminal residue" evidence="2">
    <location>
        <position position="1"/>
    </location>
</feature>
<evidence type="ECO:0000259" key="1">
    <source>
        <dbReference type="Pfam" id="PF26593"/>
    </source>
</evidence>
<sequence length="196" mass="22487">EVVRLKGGGLRKLLIVSGINFDLKSGEEQQLVLNGFQSFLNTLDFSIQFFIHSRKVNITSYLEKMQERKREEPNELLQIQIEEYIEFVRSFVEQNPIITKSFFVVVPYDPVVIVEKTKKGILGLLKQQPKTVTQQSGTEAKNVEQLNYRVDKVVSGLEQIGLIASLLGDEELIELFYNLYNPELIEKKGVEIPKVK</sequence>
<name>X1SEV5_9ZZZZ</name>
<dbReference type="InterPro" id="IPR058596">
    <property type="entry name" value="TraC-like_dom"/>
</dbReference>
<dbReference type="AlphaFoldDB" id="X1SEV5"/>
<dbReference type="EMBL" id="BARW01020425">
    <property type="protein sequence ID" value="GAI91458.1"/>
    <property type="molecule type" value="Genomic_DNA"/>
</dbReference>
<feature type="domain" description="TraC-like" evidence="1">
    <location>
        <begin position="8"/>
        <end position="179"/>
    </location>
</feature>
<accession>X1SEV5</accession>
<reference evidence="2" key="1">
    <citation type="journal article" date="2014" name="Front. Microbiol.">
        <title>High frequency of phylogenetically diverse reductive dehalogenase-homologous genes in deep subseafloor sedimentary metagenomes.</title>
        <authorList>
            <person name="Kawai M."/>
            <person name="Futagami T."/>
            <person name="Toyoda A."/>
            <person name="Takaki Y."/>
            <person name="Nishi S."/>
            <person name="Hori S."/>
            <person name="Arai W."/>
            <person name="Tsubouchi T."/>
            <person name="Morono Y."/>
            <person name="Uchiyama I."/>
            <person name="Ito T."/>
            <person name="Fujiyama A."/>
            <person name="Inagaki F."/>
            <person name="Takami H."/>
        </authorList>
    </citation>
    <scope>NUCLEOTIDE SEQUENCE</scope>
    <source>
        <strain evidence="2">Expedition CK06-06</strain>
    </source>
</reference>
<organism evidence="2">
    <name type="scientific">marine sediment metagenome</name>
    <dbReference type="NCBI Taxonomy" id="412755"/>
    <lineage>
        <taxon>unclassified sequences</taxon>
        <taxon>metagenomes</taxon>
        <taxon>ecological metagenomes</taxon>
    </lineage>
</organism>
<proteinExistence type="predicted"/>